<proteinExistence type="predicted"/>
<reference evidence="2" key="1">
    <citation type="journal article" date="2019" name="Int. J. Syst. Evol. Microbiol.">
        <title>The Global Catalogue of Microorganisms (GCM) 10K type strain sequencing project: providing services to taxonomists for standard genome sequencing and annotation.</title>
        <authorList>
            <consortium name="The Broad Institute Genomics Platform"/>
            <consortium name="The Broad Institute Genome Sequencing Center for Infectious Disease"/>
            <person name="Wu L."/>
            <person name="Ma J."/>
        </authorList>
    </citation>
    <scope>NUCLEOTIDE SEQUENCE [LARGE SCALE GENOMIC DNA]</scope>
    <source>
        <strain evidence="2">CCUG 42001</strain>
    </source>
</reference>
<keyword evidence="2" id="KW-1185">Reference proteome</keyword>
<accession>A0ABW1WH49</accession>
<name>A0ABW1WH49_9BACL</name>
<dbReference type="EMBL" id="JBHSTQ010000025">
    <property type="protein sequence ID" value="MFC6387696.1"/>
    <property type="molecule type" value="Genomic_DNA"/>
</dbReference>
<organism evidence="1 2">
    <name type="scientific">Sporolactobacillus kofuensis</name>
    <dbReference type="NCBI Taxonomy" id="269672"/>
    <lineage>
        <taxon>Bacteria</taxon>
        <taxon>Bacillati</taxon>
        <taxon>Bacillota</taxon>
        <taxon>Bacilli</taxon>
        <taxon>Bacillales</taxon>
        <taxon>Sporolactobacillaceae</taxon>
        <taxon>Sporolactobacillus</taxon>
    </lineage>
</organism>
<dbReference type="RefSeq" id="WP_253077467.1">
    <property type="nucleotide sequence ID" value="NZ_JAMXWN010000026.1"/>
</dbReference>
<sequence length="85" mass="10061">MEKREAPHRYLYLSTDPQCESHLLSTHDYVYSDVNSVNWRSLIVLDQQNNERILSLPLHTTEAPCDYFNPFSYYCYLTLTLNKGK</sequence>
<comment type="caution">
    <text evidence="1">The sequence shown here is derived from an EMBL/GenBank/DDBJ whole genome shotgun (WGS) entry which is preliminary data.</text>
</comment>
<dbReference type="Proteomes" id="UP001596267">
    <property type="component" value="Unassembled WGS sequence"/>
</dbReference>
<evidence type="ECO:0000313" key="1">
    <source>
        <dbReference type="EMBL" id="MFC6387696.1"/>
    </source>
</evidence>
<protein>
    <submittedName>
        <fullName evidence="1">Uncharacterized protein</fullName>
    </submittedName>
</protein>
<gene>
    <name evidence="1" type="ORF">ACFP7A_14025</name>
</gene>
<evidence type="ECO:0000313" key="2">
    <source>
        <dbReference type="Proteomes" id="UP001596267"/>
    </source>
</evidence>